<dbReference type="EMBL" id="CP002959">
    <property type="protein sequence ID" value="AFM11250.1"/>
    <property type="molecule type" value="Genomic_DNA"/>
</dbReference>
<protein>
    <submittedName>
        <fullName evidence="1">Uncharacterized protein</fullName>
    </submittedName>
</protein>
<dbReference type="HOGENOM" id="CLU_2653452_0_0_12"/>
<dbReference type="STRING" id="869212.Turpa_0598"/>
<dbReference type="Proteomes" id="UP000006048">
    <property type="component" value="Chromosome"/>
</dbReference>
<reference evidence="1 2" key="1">
    <citation type="submission" date="2012-06" db="EMBL/GenBank/DDBJ databases">
        <title>The complete chromosome of genome of Turneriella parva DSM 21527.</title>
        <authorList>
            <consortium name="US DOE Joint Genome Institute (JGI-PGF)"/>
            <person name="Lucas S."/>
            <person name="Han J."/>
            <person name="Lapidus A."/>
            <person name="Bruce D."/>
            <person name="Goodwin L."/>
            <person name="Pitluck S."/>
            <person name="Peters L."/>
            <person name="Kyrpides N."/>
            <person name="Mavromatis K."/>
            <person name="Ivanova N."/>
            <person name="Mikhailova N."/>
            <person name="Chertkov O."/>
            <person name="Detter J.C."/>
            <person name="Tapia R."/>
            <person name="Han C."/>
            <person name="Land M."/>
            <person name="Hauser L."/>
            <person name="Markowitz V."/>
            <person name="Cheng J.-F."/>
            <person name="Hugenholtz P."/>
            <person name="Woyke T."/>
            <person name="Wu D."/>
            <person name="Gronow S."/>
            <person name="Wellnitz S."/>
            <person name="Brambilla E."/>
            <person name="Klenk H.-P."/>
            <person name="Eisen J.A."/>
        </authorList>
    </citation>
    <scope>NUCLEOTIDE SEQUENCE [LARGE SCALE GENOMIC DNA]</scope>
    <source>
        <strain evidence="2">ATCC BAA-1111 / DSM 21527 / NCTC 11395 / H</strain>
    </source>
</reference>
<proteinExistence type="predicted"/>
<dbReference type="AlphaFoldDB" id="I4B1U3"/>
<sequence>MHMHKRPTCRGLSLVRYQPIRGGGVSSSELIDERNVIGVKYEVEVMPLATSEGASLVNSQREYAGTTASSDSFAQA</sequence>
<accession>I4B1U3</accession>
<organism evidence="1 2">
    <name type="scientific">Turneriella parva (strain ATCC BAA-1111 / DSM 21527 / NCTC 11395 / H)</name>
    <name type="common">Leptospira parva</name>
    <dbReference type="NCBI Taxonomy" id="869212"/>
    <lineage>
        <taxon>Bacteria</taxon>
        <taxon>Pseudomonadati</taxon>
        <taxon>Spirochaetota</taxon>
        <taxon>Spirochaetia</taxon>
        <taxon>Leptospirales</taxon>
        <taxon>Leptospiraceae</taxon>
        <taxon>Turneriella</taxon>
    </lineage>
</organism>
<evidence type="ECO:0000313" key="1">
    <source>
        <dbReference type="EMBL" id="AFM11250.1"/>
    </source>
</evidence>
<evidence type="ECO:0000313" key="2">
    <source>
        <dbReference type="Proteomes" id="UP000006048"/>
    </source>
</evidence>
<keyword evidence="2" id="KW-1185">Reference proteome</keyword>
<gene>
    <name evidence="1" type="ordered locus">Turpa_0598</name>
</gene>
<dbReference type="KEGG" id="tpx:Turpa_0598"/>
<name>I4B1U3_TURPD</name>